<sequence length="76" mass="7896">MRPIVLKLIPAFVAVTAAVAVAACNPQGERLTADGDELSSAFSEYADSVPPKSFEPALPPVDLPQTPDASQSADSR</sequence>
<organism evidence="3 4">
    <name type="scientific">Asticcacaulis biprosthecium C19</name>
    <dbReference type="NCBI Taxonomy" id="715226"/>
    <lineage>
        <taxon>Bacteria</taxon>
        <taxon>Pseudomonadati</taxon>
        <taxon>Pseudomonadota</taxon>
        <taxon>Alphaproteobacteria</taxon>
        <taxon>Caulobacterales</taxon>
        <taxon>Caulobacteraceae</taxon>
        <taxon>Asticcacaulis</taxon>
    </lineage>
</organism>
<dbReference type="PROSITE" id="PS51257">
    <property type="entry name" value="PROKAR_LIPOPROTEIN"/>
    <property type="match status" value="1"/>
</dbReference>
<evidence type="ECO:0000256" key="2">
    <source>
        <dbReference type="SAM" id="SignalP"/>
    </source>
</evidence>
<dbReference type="EMBL" id="GL883078">
    <property type="protein sequence ID" value="EGF90855.1"/>
    <property type="molecule type" value="Genomic_DNA"/>
</dbReference>
<feature type="signal peptide" evidence="2">
    <location>
        <begin position="1"/>
        <end position="22"/>
    </location>
</feature>
<name>F4QNE7_9CAUL</name>
<evidence type="ECO:0000313" key="3">
    <source>
        <dbReference type="EMBL" id="EGF90855.1"/>
    </source>
</evidence>
<accession>F4QNE7</accession>
<evidence type="ECO:0008006" key="5">
    <source>
        <dbReference type="Google" id="ProtNLM"/>
    </source>
</evidence>
<protein>
    <recommendedName>
        <fullName evidence="5">Lipoprotein</fullName>
    </recommendedName>
</protein>
<dbReference type="Proteomes" id="UP000006512">
    <property type="component" value="Unassembled WGS sequence"/>
</dbReference>
<evidence type="ECO:0000313" key="4">
    <source>
        <dbReference type="Proteomes" id="UP000006512"/>
    </source>
</evidence>
<keyword evidence="4" id="KW-1185">Reference proteome</keyword>
<proteinExistence type="predicted"/>
<evidence type="ECO:0000256" key="1">
    <source>
        <dbReference type="SAM" id="MobiDB-lite"/>
    </source>
</evidence>
<feature type="chain" id="PRO_5003314268" description="Lipoprotein" evidence="2">
    <location>
        <begin position="23"/>
        <end position="76"/>
    </location>
</feature>
<dbReference type="HOGENOM" id="CLU_2646667_0_0_5"/>
<dbReference type="RefSeq" id="WP_006273037.1">
    <property type="nucleotide sequence ID" value="NZ_GL883078.1"/>
</dbReference>
<feature type="compositionally biased region" description="Polar residues" evidence="1">
    <location>
        <begin position="67"/>
        <end position="76"/>
    </location>
</feature>
<gene>
    <name evidence="3" type="ORF">ABI_22670</name>
</gene>
<reference evidence="4" key="1">
    <citation type="submission" date="2011-03" db="EMBL/GenBank/DDBJ databases">
        <title>Draft genome sequence of Brevundimonas diminuta.</title>
        <authorList>
            <person name="Brown P.J.B."/>
            <person name="Buechlein A."/>
            <person name="Hemmerich C."/>
            <person name="Brun Y.V."/>
        </authorList>
    </citation>
    <scope>NUCLEOTIDE SEQUENCE [LARGE SCALE GENOMIC DNA]</scope>
    <source>
        <strain evidence="4">C19</strain>
    </source>
</reference>
<dbReference type="AlphaFoldDB" id="F4QNE7"/>
<dbReference type="OrthoDB" id="9869293at2"/>
<keyword evidence="2" id="KW-0732">Signal</keyword>
<feature type="region of interest" description="Disordered" evidence="1">
    <location>
        <begin position="45"/>
        <end position="76"/>
    </location>
</feature>